<feature type="domain" description="HTH araC/xylS-type" evidence="4">
    <location>
        <begin position="196"/>
        <end position="295"/>
    </location>
</feature>
<feature type="domain" description="HAMP" evidence="5">
    <location>
        <begin position="19"/>
        <end position="56"/>
    </location>
</feature>
<dbReference type="STRING" id="249352.SAMN05444395_1116"/>
<evidence type="ECO:0000313" key="7">
    <source>
        <dbReference type="Proteomes" id="UP000077164"/>
    </source>
</evidence>
<dbReference type="InterPro" id="IPR018060">
    <property type="entry name" value="HTH_AraC"/>
</dbReference>
<dbReference type="InterPro" id="IPR009057">
    <property type="entry name" value="Homeodomain-like_sf"/>
</dbReference>
<keyword evidence="7" id="KW-1185">Reference proteome</keyword>
<dbReference type="SUPFAM" id="SSF55785">
    <property type="entry name" value="PYP-like sensor domain (PAS domain)"/>
    <property type="match status" value="1"/>
</dbReference>
<dbReference type="RefSeq" id="WP_066076083.1">
    <property type="nucleotide sequence ID" value="NZ_FRDK01000011.1"/>
</dbReference>
<keyword evidence="3" id="KW-0175">Coiled coil</keyword>
<reference evidence="6 7" key="1">
    <citation type="submission" date="2016-03" db="EMBL/GenBank/DDBJ databases">
        <title>Draft genome sequence of Flavobacterium fryxellicola DSM 16209.</title>
        <authorList>
            <person name="Shin S.-K."/>
            <person name="Yi H."/>
        </authorList>
    </citation>
    <scope>NUCLEOTIDE SEQUENCE [LARGE SCALE GENOMIC DNA]</scope>
    <source>
        <strain evidence="6 7">DSM 16209</strain>
    </source>
</reference>
<dbReference type="SUPFAM" id="SSF46689">
    <property type="entry name" value="Homeodomain-like"/>
    <property type="match status" value="1"/>
</dbReference>
<keyword evidence="2" id="KW-0804">Transcription</keyword>
<dbReference type="Pfam" id="PF12833">
    <property type="entry name" value="HTH_18"/>
    <property type="match status" value="1"/>
</dbReference>
<dbReference type="InterPro" id="IPR053142">
    <property type="entry name" value="PchR_regulatory_protein"/>
</dbReference>
<feature type="coiled-coil region" evidence="3">
    <location>
        <begin position="30"/>
        <end position="57"/>
    </location>
</feature>
<dbReference type="Proteomes" id="UP000077164">
    <property type="component" value="Unassembled WGS sequence"/>
</dbReference>
<keyword evidence="1" id="KW-0805">Transcription regulation</keyword>
<evidence type="ECO:0000256" key="1">
    <source>
        <dbReference type="ARBA" id="ARBA00023015"/>
    </source>
</evidence>
<dbReference type="InterPro" id="IPR003660">
    <property type="entry name" value="HAMP_dom"/>
</dbReference>
<dbReference type="OrthoDB" id="1451418at2"/>
<dbReference type="PROSITE" id="PS01124">
    <property type="entry name" value="HTH_ARAC_FAMILY_2"/>
    <property type="match status" value="1"/>
</dbReference>
<dbReference type="GO" id="GO:0007165">
    <property type="term" value="P:signal transduction"/>
    <property type="evidence" value="ECO:0007669"/>
    <property type="project" value="InterPro"/>
</dbReference>
<dbReference type="PROSITE" id="PS50885">
    <property type="entry name" value="HAMP"/>
    <property type="match status" value="1"/>
</dbReference>
<evidence type="ECO:0000256" key="3">
    <source>
        <dbReference type="SAM" id="Coils"/>
    </source>
</evidence>
<name>A0A167ZK12_9FLAO</name>
<dbReference type="InterPro" id="IPR035965">
    <property type="entry name" value="PAS-like_dom_sf"/>
</dbReference>
<dbReference type="SMART" id="SM00342">
    <property type="entry name" value="HTH_ARAC"/>
    <property type="match status" value="1"/>
</dbReference>
<gene>
    <name evidence="6" type="ORF">FBFR_01650</name>
</gene>
<dbReference type="CDD" id="cd06225">
    <property type="entry name" value="HAMP"/>
    <property type="match status" value="1"/>
</dbReference>
<dbReference type="GO" id="GO:0003700">
    <property type="term" value="F:DNA-binding transcription factor activity"/>
    <property type="evidence" value="ECO:0007669"/>
    <property type="project" value="InterPro"/>
</dbReference>
<evidence type="ECO:0000256" key="2">
    <source>
        <dbReference type="ARBA" id="ARBA00023163"/>
    </source>
</evidence>
<evidence type="ECO:0000259" key="4">
    <source>
        <dbReference type="PROSITE" id="PS01124"/>
    </source>
</evidence>
<dbReference type="AlphaFoldDB" id="A0A167ZK12"/>
<dbReference type="PANTHER" id="PTHR47893">
    <property type="entry name" value="REGULATORY PROTEIN PCHR"/>
    <property type="match status" value="1"/>
</dbReference>
<dbReference type="GO" id="GO:0016020">
    <property type="term" value="C:membrane"/>
    <property type="evidence" value="ECO:0007669"/>
    <property type="project" value="InterPro"/>
</dbReference>
<dbReference type="PANTHER" id="PTHR47893:SF1">
    <property type="entry name" value="REGULATORY PROTEIN PCHR"/>
    <property type="match status" value="1"/>
</dbReference>
<sequence length="301" mass="35018">MSEQFNQVRIKRIYQMLFEMATGNMTFRIQDNSNDELKNTAEALNKIAEELQKINLESGYITACYQYQNLIQLTFVLDNDFVLLSFNNEVPLTLKYNPDTIINTDFAKLIAQQSKDIWNGILDELNKNSNYNTTLQLIFITGDNHLLPSFCTISRLLYSDEIIVSSVSTLLEDMQNINDRLSGSKIRRQNEVTAVQNLHDYILSHLDEPLPTLHYLAQMFVVEEHILKNGFRTVFKTSVYNFYQEERLKRANLMIQQTAVSLKEIAYLNGFKGYLNFYKAFKKRFGYKPSDLSRPVEDLPP</sequence>
<dbReference type="GO" id="GO:0043565">
    <property type="term" value="F:sequence-specific DNA binding"/>
    <property type="evidence" value="ECO:0007669"/>
    <property type="project" value="InterPro"/>
</dbReference>
<dbReference type="EMBL" id="LVJE01000003">
    <property type="protein sequence ID" value="OAB30528.1"/>
    <property type="molecule type" value="Genomic_DNA"/>
</dbReference>
<comment type="caution">
    <text evidence="6">The sequence shown here is derived from an EMBL/GenBank/DDBJ whole genome shotgun (WGS) entry which is preliminary data.</text>
</comment>
<protein>
    <submittedName>
        <fullName evidence="6">Uncharacterized protein</fullName>
    </submittedName>
</protein>
<organism evidence="6 7">
    <name type="scientific">Flavobacterium fryxellicola</name>
    <dbReference type="NCBI Taxonomy" id="249352"/>
    <lineage>
        <taxon>Bacteria</taxon>
        <taxon>Pseudomonadati</taxon>
        <taxon>Bacteroidota</taxon>
        <taxon>Flavobacteriia</taxon>
        <taxon>Flavobacteriales</taxon>
        <taxon>Flavobacteriaceae</taxon>
        <taxon>Flavobacterium</taxon>
    </lineage>
</organism>
<evidence type="ECO:0000259" key="5">
    <source>
        <dbReference type="PROSITE" id="PS50885"/>
    </source>
</evidence>
<accession>A0A167ZK12</accession>
<evidence type="ECO:0000313" key="6">
    <source>
        <dbReference type="EMBL" id="OAB30528.1"/>
    </source>
</evidence>
<proteinExistence type="predicted"/>
<dbReference type="Gene3D" id="1.10.10.60">
    <property type="entry name" value="Homeodomain-like"/>
    <property type="match status" value="1"/>
</dbReference>